<feature type="compositionally biased region" description="Basic and acidic residues" evidence="10">
    <location>
        <begin position="45"/>
        <end position="55"/>
    </location>
</feature>
<keyword evidence="7 11" id="KW-1133">Transmembrane helix</keyword>
<protein>
    <submittedName>
        <fullName evidence="14">Protein LYK5</fullName>
    </submittedName>
</protein>
<sequence>MEMLNSQTLLERERERERDGSDYPSFHLSFNKITNSPSQNQNPKDPSKNPTRDTMKTSMSPLHLCLSIFFFTSLFTPTNTQQAYLANDQLNCNTNPPTTMGYTCNTTSSNDSTCQSYLIFRSQPPYNTPPQISYLLNSDPSKIASSNNISNVDPIPTGTQVIVPVNCSCFSGKYYQHNSSYTLKQTSETYFIVSNDTYQGLTTCQAMIAQNPYGVRNLLVGMTLTVPLRCSCPSRRQSAAGFKYLLTYLVTWGDDVPTIAGRFGTSAKEVLDANMLGPNNIIDPFTPLLVPLKTEPTKAEVLVPPPPANSVPADGGKSGKKWIFVGIGVGVGLVALVLIGLLFWCLRRPKTEVVHEKNFGASALFDELPEKGSETVFSEEVRDVIGSLMVYKYGDLQRATRDFDEEHRIKGSVFRGSINGDYAAIKRMGGDVSNEIKILKNINHSSVIRLSGFCLHEGVTWLVYEYAENGSLSDWIHDTNRKSLGWKQRVRVAYDVADGLNYLHNYTNPPYVHKDLKSSNIVLDGEFKAKIANFGLARSTEDGEEAVHLTRRVVGTQGYMAPEYLEHGLITPKIDAFAYGVVLLELLSGREAATLIVQDGKKHDLLLWESIEEILEGDDVSEKLKGFIDPCLKNDYPFELAFAMAQLAMRCVARDPGSRLSVHEAFLSISTIQSSTMDWDPSVSESSKSDEVSVLIDKYV</sequence>
<dbReference type="EMBL" id="JAUJYN010000012">
    <property type="protein sequence ID" value="KAK1259807.1"/>
    <property type="molecule type" value="Genomic_DNA"/>
</dbReference>
<accession>A0AAV9A6L8</accession>
<evidence type="ECO:0000256" key="7">
    <source>
        <dbReference type="ARBA" id="ARBA00022989"/>
    </source>
</evidence>
<name>A0AAV9A6L8_ACOGR</name>
<comment type="subcellular location">
    <subcellularLocation>
        <location evidence="1">Cell membrane</location>
        <topology evidence="1">Single-pass membrane protein</topology>
    </subcellularLocation>
</comment>
<feature type="compositionally biased region" description="Polar residues" evidence="10">
    <location>
        <begin position="31"/>
        <end position="44"/>
    </location>
</feature>
<proteinExistence type="predicted"/>
<evidence type="ECO:0000256" key="5">
    <source>
        <dbReference type="ARBA" id="ARBA00022741"/>
    </source>
</evidence>
<comment type="caution">
    <text evidence="14">The sequence shown here is derived from an EMBL/GenBank/DDBJ whole genome shotgun (WGS) entry which is preliminary data.</text>
</comment>
<dbReference type="Pfam" id="PF23473">
    <property type="entry name" value="LysM3_LYK4_5"/>
    <property type="match status" value="1"/>
</dbReference>
<evidence type="ECO:0000256" key="8">
    <source>
        <dbReference type="ARBA" id="ARBA00023136"/>
    </source>
</evidence>
<dbReference type="FunFam" id="1.10.510.10:FF:000468">
    <property type="entry name" value="PTI1-like tyrosine-protein kinase 3"/>
    <property type="match status" value="1"/>
</dbReference>
<dbReference type="Proteomes" id="UP001179952">
    <property type="component" value="Unassembled WGS sequence"/>
</dbReference>
<dbReference type="InterPro" id="IPR018392">
    <property type="entry name" value="LysM"/>
</dbReference>
<dbReference type="Gene3D" id="3.30.200.20">
    <property type="entry name" value="Phosphorylase Kinase, domain 1"/>
    <property type="match status" value="1"/>
</dbReference>
<evidence type="ECO:0000256" key="4">
    <source>
        <dbReference type="ARBA" id="ARBA00022729"/>
    </source>
</evidence>
<dbReference type="Pfam" id="PF23472">
    <property type="entry name" value="LysM2_CERK1_LYK3_4_5"/>
    <property type="match status" value="1"/>
</dbReference>
<evidence type="ECO:0000256" key="9">
    <source>
        <dbReference type="ARBA" id="ARBA00023157"/>
    </source>
</evidence>
<evidence type="ECO:0000256" key="11">
    <source>
        <dbReference type="SAM" id="Phobius"/>
    </source>
</evidence>
<dbReference type="PANTHER" id="PTHR45927:SF6">
    <property type="entry name" value="PROTEIN LYK5"/>
    <property type="match status" value="1"/>
</dbReference>
<evidence type="ECO:0000259" key="12">
    <source>
        <dbReference type="PROSITE" id="PS50011"/>
    </source>
</evidence>
<keyword evidence="9" id="KW-1015">Disulfide bond</keyword>
<feature type="domain" description="LysM" evidence="13">
    <location>
        <begin position="246"/>
        <end position="290"/>
    </location>
</feature>
<feature type="transmembrane region" description="Helical" evidence="11">
    <location>
        <begin position="322"/>
        <end position="346"/>
    </location>
</feature>
<dbReference type="PROSITE" id="PS50011">
    <property type="entry name" value="PROTEIN_KINASE_DOM"/>
    <property type="match status" value="1"/>
</dbReference>
<dbReference type="GO" id="GO:0005886">
    <property type="term" value="C:plasma membrane"/>
    <property type="evidence" value="ECO:0007669"/>
    <property type="project" value="UniProtKB-SubCell"/>
</dbReference>
<feature type="region of interest" description="Disordered" evidence="10">
    <location>
        <begin position="1"/>
        <end position="56"/>
    </location>
</feature>
<dbReference type="GO" id="GO:0005524">
    <property type="term" value="F:ATP binding"/>
    <property type="evidence" value="ECO:0007669"/>
    <property type="project" value="UniProtKB-KW"/>
</dbReference>
<keyword evidence="3 11" id="KW-0812">Transmembrane</keyword>
<keyword evidence="4" id="KW-0732">Signal</keyword>
<dbReference type="InterPro" id="IPR056562">
    <property type="entry name" value="LysM2_CERK1_LYK3_4_5"/>
</dbReference>
<dbReference type="InterPro" id="IPR052611">
    <property type="entry name" value="Plant_RLK_LysM"/>
</dbReference>
<keyword evidence="15" id="KW-1185">Reference proteome</keyword>
<keyword evidence="5" id="KW-0547">Nucleotide-binding</keyword>
<dbReference type="InterPro" id="IPR000719">
    <property type="entry name" value="Prot_kinase_dom"/>
</dbReference>
<dbReference type="Gene3D" id="1.10.510.10">
    <property type="entry name" value="Transferase(Phosphotransferase) domain 1"/>
    <property type="match status" value="1"/>
</dbReference>
<dbReference type="SMART" id="SM00220">
    <property type="entry name" value="S_TKc"/>
    <property type="match status" value="1"/>
</dbReference>
<feature type="compositionally biased region" description="Basic and acidic residues" evidence="10">
    <location>
        <begin position="10"/>
        <end position="21"/>
    </location>
</feature>
<dbReference type="PROSITE" id="PS00108">
    <property type="entry name" value="PROTEIN_KINASE_ST"/>
    <property type="match status" value="1"/>
</dbReference>
<keyword evidence="6" id="KW-0067">ATP-binding</keyword>
<evidence type="ECO:0000256" key="3">
    <source>
        <dbReference type="ARBA" id="ARBA00022692"/>
    </source>
</evidence>
<dbReference type="InterPro" id="IPR008271">
    <property type="entry name" value="Ser/Thr_kinase_AS"/>
</dbReference>
<keyword evidence="2" id="KW-1003">Cell membrane</keyword>
<evidence type="ECO:0000256" key="6">
    <source>
        <dbReference type="ARBA" id="ARBA00022840"/>
    </source>
</evidence>
<keyword evidence="8 11" id="KW-0472">Membrane</keyword>
<dbReference type="Pfam" id="PF00069">
    <property type="entry name" value="Pkinase"/>
    <property type="match status" value="1"/>
</dbReference>
<dbReference type="InterPro" id="IPR056563">
    <property type="entry name" value="LysM3_LYK4_5"/>
</dbReference>
<evidence type="ECO:0000256" key="10">
    <source>
        <dbReference type="SAM" id="MobiDB-lite"/>
    </source>
</evidence>
<dbReference type="InterPro" id="IPR011009">
    <property type="entry name" value="Kinase-like_dom_sf"/>
</dbReference>
<reference evidence="14" key="1">
    <citation type="journal article" date="2023" name="Nat. Commun.">
        <title>Diploid and tetraploid genomes of Acorus and the evolution of monocots.</title>
        <authorList>
            <person name="Ma L."/>
            <person name="Liu K.W."/>
            <person name="Li Z."/>
            <person name="Hsiao Y.Y."/>
            <person name="Qi Y."/>
            <person name="Fu T."/>
            <person name="Tang G.D."/>
            <person name="Zhang D."/>
            <person name="Sun W.H."/>
            <person name="Liu D.K."/>
            <person name="Li Y."/>
            <person name="Chen G.Z."/>
            <person name="Liu X.D."/>
            <person name="Liao X.Y."/>
            <person name="Jiang Y.T."/>
            <person name="Yu X."/>
            <person name="Hao Y."/>
            <person name="Huang J."/>
            <person name="Zhao X.W."/>
            <person name="Ke S."/>
            <person name="Chen Y.Y."/>
            <person name="Wu W.L."/>
            <person name="Hsu J.L."/>
            <person name="Lin Y.F."/>
            <person name="Huang M.D."/>
            <person name="Li C.Y."/>
            <person name="Huang L."/>
            <person name="Wang Z.W."/>
            <person name="Zhao X."/>
            <person name="Zhong W.Y."/>
            <person name="Peng D.H."/>
            <person name="Ahmad S."/>
            <person name="Lan S."/>
            <person name="Zhang J.S."/>
            <person name="Tsai W.C."/>
            <person name="Van de Peer Y."/>
            <person name="Liu Z.J."/>
        </authorList>
    </citation>
    <scope>NUCLEOTIDE SEQUENCE</scope>
    <source>
        <strain evidence="14">SCP</strain>
    </source>
</reference>
<evidence type="ECO:0000256" key="2">
    <source>
        <dbReference type="ARBA" id="ARBA00022475"/>
    </source>
</evidence>
<evidence type="ECO:0000259" key="13">
    <source>
        <dbReference type="PROSITE" id="PS51782"/>
    </source>
</evidence>
<evidence type="ECO:0000313" key="14">
    <source>
        <dbReference type="EMBL" id="KAK1259807.1"/>
    </source>
</evidence>
<dbReference type="Pfam" id="PF23446">
    <property type="entry name" value="LysM1_NFP_LYK"/>
    <property type="match status" value="1"/>
</dbReference>
<reference evidence="14" key="2">
    <citation type="submission" date="2023-06" db="EMBL/GenBank/DDBJ databases">
        <authorList>
            <person name="Ma L."/>
            <person name="Liu K.-W."/>
            <person name="Li Z."/>
            <person name="Hsiao Y.-Y."/>
            <person name="Qi Y."/>
            <person name="Fu T."/>
            <person name="Tang G."/>
            <person name="Zhang D."/>
            <person name="Sun W.-H."/>
            <person name="Liu D.-K."/>
            <person name="Li Y."/>
            <person name="Chen G.-Z."/>
            <person name="Liu X.-D."/>
            <person name="Liao X.-Y."/>
            <person name="Jiang Y.-T."/>
            <person name="Yu X."/>
            <person name="Hao Y."/>
            <person name="Huang J."/>
            <person name="Zhao X.-W."/>
            <person name="Ke S."/>
            <person name="Chen Y.-Y."/>
            <person name="Wu W.-L."/>
            <person name="Hsu J.-L."/>
            <person name="Lin Y.-F."/>
            <person name="Huang M.-D."/>
            <person name="Li C.-Y."/>
            <person name="Huang L."/>
            <person name="Wang Z.-W."/>
            <person name="Zhao X."/>
            <person name="Zhong W.-Y."/>
            <person name="Peng D.-H."/>
            <person name="Ahmad S."/>
            <person name="Lan S."/>
            <person name="Zhang J.-S."/>
            <person name="Tsai W.-C."/>
            <person name="Van De Peer Y."/>
            <person name="Liu Z.-J."/>
        </authorList>
    </citation>
    <scope>NUCLEOTIDE SEQUENCE</scope>
    <source>
        <strain evidence="14">SCP</strain>
        <tissue evidence="14">Leaves</tissue>
    </source>
</reference>
<feature type="domain" description="Protein kinase" evidence="12">
    <location>
        <begin position="362"/>
        <end position="672"/>
    </location>
</feature>
<dbReference type="GO" id="GO:0004672">
    <property type="term" value="F:protein kinase activity"/>
    <property type="evidence" value="ECO:0007669"/>
    <property type="project" value="InterPro"/>
</dbReference>
<dbReference type="PROSITE" id="PS51782">
    <property type="entry name" value="LYSM"/>
    <property type="match status" value="1"/>
</dbReference>
<evidence type="ECO:0000313" key="15">
    <source>
        <dbReference type="Proteomes" id="UP001179952"/>
    </source>
</evidence>
<dbReference type="AlphaFoldDB" id="A0AAV9A6L8"/>
<gene>
    <name evidence="14" type="ORF">QJS04_geneDACA001422</name>
</gene>
<dbReference type="PANTHER" id="PTHR45927">
    <property type="entry name" value="LYSM-DOMAIN RECEPTOR-LIKE KINASE-RELATED"/>
    <property type="match status" value="1"/>
</dbReference>
<dbReference type="InterPro" id="IPR056561">
    <property type="entry name" value="NFP_LYK_LysM1"/>
</dbReference>
<evidence type="ECO:0000256" key="1">
    <source>
        <dbReference type="ARBA" id="ARBA00004162"/>
    </source>
</evidence>
<organism evidence="14 15">
    <name type="scientific">Acorus gramineus</name>
    <name type="common">Dwarf sweet flag</name>
    <dbReference type="NCBI Taxonomy" id="55184"/>
    <lineage>
        <taxon>Eukaryota</taxon>
        <taxon>Viridiplantae</taxon>
        <taxon>Streptophyta</taxon>
        <taxon>Embryophyta</taxon>
        <taxon>Tracheophyta</taxon>
        <taxon>Spermatophyta</taxon>
        <taxon>Magnoliopsida</taxon>
        <taxon>Liliopsida</taxon>
        <taxon>Acoraceae</taxon>
        <taxon>Acorus</taxon>
    </lineage>
</organism>
<dbReference type="SUPFAM" id="SSF56112">
    <property type="entry name" value="Protein kinase-like (PK-like)"/>
    <property type="match status" value="1"/>
</dbReference>